<dbReference type="Proteomes" id="UP000199337">
    <property type="component" value="Unassembled WGS sequence"/>
</dbReference>
<dbReference type="GO" id="GO:0051536">
    <property type="term" value="F:iron-sulfur cluster binding"/>
    <property type="evidence" value="ECO:0007669"/>
    <property type="project" value="UniProtKB-KW"/>
</dbReference>
<evidence type="ECO:0000256" key="5">
    <source>
        <dbReference type="ARBA" id="ARBA00011462"/>
    </source>
</evidence>
<dbReference type="RefSeq" id="WP_092469427.1">
    <property type="nucleotide sequence ID" value="NZ_FOOX01000003.1"/>
</dbReference>
<dbReference type="EC" id="1.18.6.1" evidence="16"/>
<keyword evidence="12" id="KW-0411">Iron-sulfur</keyword>
<evidence type="ECO:0000256" key="2">
    <source>
        <dbReference type="ARBA" id="ARBA00001969"/>
    </source>
</evidence>
<dbReference type="STRING" id="341036.SAMN05660649_01057"/>
<dbReference type="PROSITE" id="PS00090">
    <property type="entry name" value="NITROGENASE_1_2"/>
    <property type="match status" value="1"/>
</dbReference>
<dbReference type="NCBIfam" id="TIGR01282">
    <property type="entry name" value="nifD"/>
    <property type="match status" value="1"/>
</dbReference>
<evidence type="ECO:0000256" key="12">
    <source>
        <dbReference type="ARBA" id="ARBA00023014"/>
    </source>
</evidence>
<keyword evidence="10 16" id="KW-0560">Oxidoreductase</keyword>
<proteinExistence type="inferred from homology"/>
<evidence type="ECO:0000256" key="7">
    <source>
        <dbReference type="ARBA" id="ARBA00022723"/>
    </source>
</evidence>
<dbReference type="InterPro" id="IPR005972">
    <property type="entry name" value="Nase_Mo-Fe_asu"/>
</dbReference>
<dbReference type="GO" id="GO:0005524">
    <property type="term" value="F:ATP binding"/>
    <property type="evidence" value="ECO:0007669"/>
    <property type="project" value="UniProtKB-KW"/>
</dbReference>
<evidence type="ECO:0000256" key="9">
    <source>
        <dbReference type="ARBA" id="ARBA00022840"/>
    </source>
</evidence>
<comment type="catalytic activity">
    <reaction evidence="14 16">
        <text>N2 + 8 reduced [2Fe-2S]-[ferredoxin] + 16 ATP + 16 H2O = H2 + 8 oxidized [2Fe-2S]-[ferredoxin] + 2 NH4(+) + 16 ADP + 16 phosphate + 6 H(+)</text>
        <dbReference type="Rhea" id="RHEA:21448"/>
        <dbReference type="Rhea" id="RHEA-COMP:10000"/>
        <dbReference type="Rhea" id="RHEA-COMP:10001"/>
        <dbReference type="ChEBI" id="CHEBI:15377"/>
        <dbReference type="ChEBI" id="CHEBI:15378"/>
        <dbReference type="ChEBI" id="CHEBI:17997"/>
        <dbReference type="ChEBI" id="CHEBI:18276"/>
        <dbReference type="ChEBI" id="CHEBI:28938"/>
        <dbReference type="ChEBI" id="CHEBI:30616"/>
        <dbReference type="ChEBI" id="CHEBI:33737"/>
        <dbReference type="ChEBI" id="CHEBI:33738"/>
        <dbReference type="ChEBI" id="CHEBI:43474"/>
        <dbReference type="ChEBI" id="CHEBI:456216"/>
        <dbReference type="EC" id="1.18.6.1"/>
    </reaction>
</comment>
<keyword evidence="8" id="KW-0547">Nucleotide-binding</keyword>
<comment type="subunit">
    <text evidence="5">Tetramer of two alpha and two beta chains. Forms complex with the iron protein (nitrogenase component 2).</text>
</comment>
<dbReference type="Gene3D" id="3.40.50.1980">
    <property type="entry name" value="Nitrogenase molybdenum iron protein domain"/>
    <property type="match status" value="3"/>
</dbReference>
<sequence>MAINEKMLEEILNKYPAKVKRNRKKHILIRDSAQEIQEIEANTRTIPGIITNRGCAFAGCKGVVLGPLKDMVHIVHGPIGCAYYSWLTRRNKARADEPKQNFLAYCVSTDMQESDIVFGGEKKLARMIDEVVEIFKPNAITISATCPVGLIGDDIQAVARAARAKHGLNITAYSCEGYKGVSQSAGHHIANNGLMENIIGEGDWEEPPSKYTINILGEYNIGGDSWEVERILNEIGYEIQVVMTGNGSYEKLKNAHVAQLNLVQCHRSINYIATMLETKYGTPWLKVNFIGIRATIETLRNMARYFGDEALIKRTEEVIEKELAEIEPQLEPYRKICANKTAFCFVGGSRGHHYQGLYEELGVTTVLAGYEFAHRDDYEGRDILPNIKADADSKNIPDLHVAPDERRYRLKIPVERMEELKQDIPLNNYKGMIDDMADGSIVVDDLNHYETEEFIKIFKPDIFSSGIKDKYIPQKMGIPTKQLHNYDYSGPYAGFRGAVNFARDIAMGFATPTWNFIVPPWKDQPLLEGTIENCTANTCVEEVAT</sequence>
<evidence type="ECO:0000313" key="18">
    <source>
        <dbReference type="EMBL" id="SFG23156.1"/>
    </source>
</evidence>
<keyword evidence="7 16" id="KW-0479">Metal-binding</keyword>
<name>A0A1I2QBL3_9FIRM</name>
<comment type="cofactor">
    <cofactor evidence="2">
        <name>[7Fe-Mo-9S-C-homocitryl] cluster</name>
        <dbReference type="ChEBI" id="CHEBI:30409"/>
    </cofactor>
</comment>
<keyword evidence="19" id="KW-1185">Reference proteome</keyword>
<dbReference type="PANTHER" id="PTHR43457">
    <property type="entry name" value="NITROGENASE MOLYBDENUM-IRON PROTEIN ALPHA CHAIN"/>
    <property type="match status" value="1"/>
</dbReference>
<protein>
    <recommendedName>
        <fullName evidence="16">Nitrogenase protein alpha chain</fullName>
        <ecNumber evidence="16">1.18.6.1</ecNumber>
    </recommendedName>
</protein>
<comment type="cofactor">
    <cofactor evidence="1">
        <name>[8Fe-7S] cluster</name>
        <dbReference type="ChEBI" id="CHEBI:21143"/>
    </cofactor>
</comment>
<keyword evidence="13 15" id="KW-0535">Nitrogen fixation</keyword>
<dbReference type="AlphaFoldDB" id="A0A1I2QBL3"/>
<evidence type="ECO:0000256" key="16">
    <source>
        <dbReference type="RuleBase" id="RU004022"/>
    </source>
</evidence>
<evidence type="ECO:0000313" key="19">
    <source>
        <dbReference type="Proteomes" id="UP000199337"/>
    </source>
</evidence>
<dbReference type="EMBL" id="FOOX01000003">
    <property type="protein sequence ID" value="SFG23156.1"/>
    <property type="molecule type" value="Genomic_DNA"/>
</dbReference>
<dbReference type="InterPro" id="IPR000318">
    <property type="entry name" value="Nase_comp1_CS"/>
</dbReference>
<evidence type="ECO:0000256" key="10">
    <source>
        <dbReference type="ARBA" id="ARBA00023002"/>
    </source>
</evidence>
<accession>A0A1I2QBL3</accession>
<evidence type="ECO:0000256" key="1">
    <source>
        <dbReference type="ARBA" id="ARBA00001919"/>
    </source>
</evidence>
<evidence type="ECO:0000256" key="8">
    <source>
        <dbReference type="ARBA" id="ARBA00022741"/>
    </source>
</evidence>
<dbReference type="SUPFAM" id="SSF53807">
    <property type="entry name" value="Helical backbone' metal receptor"/>
    <property type="match status" value="1"/>
</dbReference>
<evidence type="ECO:0000256" key="6">
    <source>
        <dbReference type="ARBA" id="ARBA00022505"/>
    </source>
</evidence>
<dbReference type="PANTHER" id="PTHR43457:SF1">
    <property type="entry name" value="NITROGENASE MOLYBDENUM-IRON PROTEIN ALPHA CHAIN"/>
    <property type="match status" value="1"/>
</dbReference>
<organism evidence="18 19">
    <name type="scientific">Desulfotruncus arcticus DSM 17038</name>
    <dbReference type="NCBI Taxonomy" id="1121424"/>
    <lineage>
        <taxon>Bacteria</taxon>
        <taxon>Bacillati</taxon>
        <taxon>Bacillota</taxon>
        <taxon>Clostridia</taxon>
        <taxon>Eubacteriales</taxon>
        <taxon>Desulfallaceae</taxon>
        <taxon>Desulfotruncus</taxon>
    </lineage>
</organism>
<comment type="function">
    <text evidence="3">This molybdenum-iron protein is part of the nitrogenase complex that catalyzes the key enzymatic reactions in nitrogen fixation.</text>
</comment>
<evidence type="ECO:0000256" key="3">
    <source>
        <dbReference type="ARBA" id="ARBA00002621"/>
    </source>
</evidence>
<keyword evidence="11 16" id="KW-0408">Iron</keyword>
<keyword evidence="9" id="KW-0067">ATP-binding</keyword>
<dbReference type="NCBIfam" id="TIGR01862">
    <property type="entry name" value="N2-ase-Ialpha"/>
    <property type="match status" value="1"/>
</dbReference>
<dbReference type="OrthoDB" id="9767044at2"/>
<evidence type="ECO:0000256" key="4">
    <source>
        <dbReference type="ARBA" id="ARBA00011002"/>
    </source>
</evidence>
<evidence type="ECO:0000256" key="14">
    <source>
        <dbReference type="ARBA" id="ARBA00047967"/>
    </source>
</evidence>
<evidence type="ECO:0000256" key="15">
    <source>
        <dbReference type="RuleBase" id="RU004021"/>
    </source>
</evidence>
<evidence type="ECO:0000256" key="11">
    <source>
        <dbReference type="ARBA" id="ARBA00023004"/>
    </source>
</evidence>
<gene>
    <name evidence="18" type="ORF">SAMN05660649_01057</name>
</gene>
<dbReference type="GO" id="GO:0016163">
    <property type="term" value="F:nitrogenase activity"/>
    <property type="evidence" value="ECO:0007669"/>
    <property type="project" value="UniProtKB-UniRule"/>
</dbReference>
<dbReference type="InterPro" id="IPR010143">
    <property type="entry name" value="Nase_comp1_asu"/>
</dbReference>
<dbReference type="GO" id="GO:0016612">
    <property type="term" value="C:molybdenum-iron nitrogenase complex"/>
    <property type="evidence" value="ECO:0007669"/>
    <property type="project" value="UniProtKB-UniRule"/>
</dbReference>
<feature type="domain" description="Nitrogenase/oxidoreductase component 1" evidence="17">
    <location>
        <begin position="55"/>
        <end position="507"/>
    </location>
</feature>
<evidence type="ECO:0000256" key="13">
    <source>
        <dbReference type="ARBA" id="ARBA00023231"/>
    </source>
</evidence>
<keyword evidence="6" id="KW-0500">Molybdenum</keyword>
<comment type="similarity">
    <text evidence="4 15">Belongs to the NifD/NifK/NifE/NifN family.</text>
</comment>
<dbReference type="Pfam" id="PF00148">
    <property type="entry name" value="Oxidored_nitro"/>
    <property type="match status" value="1"/>
</dbReference>
<reference evidence="19" key="1">
    <citation type="submission" date="2016-10" db="EMBL/GenBank/DDBJ databases">
        <authorList>
            <person name="Varghese N."/>
            <person name="Submissions S."/>
        </authorList>
    </citation>
    <scope>NUCLEOTIDE SEQUENCE [LARGE SCALE GENOMIC DNA]</scope>
    <source>
        <strain evidence="19">DSM 17038</strain>
    </source>
</reference>
<dbReference type="GO" id="GO:0046872">
    <property type="term" value="F:metal ion binding"/>
    <property type="evidence" value="ECO:0007669"/>
    <property type="project" value="UniProtKB-KW"/>
</dbReference>
<dbReference type="PROSITE" id="PS00699">
    <property type="entry name" value="NITROGENASE_1_1"/>
    <property type="match status" value="1"/>
</dbReference>
<evidence type="ECO:0000259" key="17">
    <source>
        <dbReference type="Pfam" id="PF00148"/>
    </source>
</evidence>
<dbReference type="InterPro" id="IPR000510">
    <property type="entry name" value="Nase/OxRdtase_comp1"/>
</dbReference>